<dbReference type="RefSeq" id="WP_022522049.1">
    <property type="nucleotide sequence ID" value="NZ_CP054580.1"/>
</dbReference>
<dbReference type="AlphaFoldDB" id="A0A653X3U5"/>
<dbReference type="InterPro" id="IPR003010">
    <property type="entry name" value="C-N_Hydrolase"/>
</dbReference>
<dbReference type="PANTHER" id="PTHR43674:SF2">
    <property type="entry name" value="BETA-UREIDOPROPIONASE"/>
    <property type="match status" value="1"/>
</dbReference>
<accession>A0A653X3U5</accession>
<dbReference type="EMBL" id="CP054580">
    <property type="protein sequence ID" value="QKS25197.1"/>
    <property type="molecule type" value="Genomic_DNA"/>
</dbReference>
<reference evidence="1 2" key="1">
    <citation type="submission" date="2019-12" db="EMBL/GenBank/DDBJ databases">
        <title>Genome sequencing and assembly of endphytes of Porphyra tenera.</title>
        <authorList>
            <person name="Park J.M."/>
            <person name="Shin R."/>
            <person name="Jo S.H."/>
        </authorList>
    </citation>
    <scope>NUCLEOTIDE SEQUENCE [LARGE SCALE GENOMIC DNA]</scope>
    <source>
        <strain evidence="1 2">GPM3</strain>
    </source>
</reference>
<keyword evidence="2" id="KW-1185">Reference proteome</keyword>
<dbReference type="Gene3D" id="3.60.110.10">
    <property type="entry name" value="Carbon-nitrogen hydrolase"/>
    <property type="match status" value="2"/>
</dbReference>
<dbReference type="SUPFAM" id="SSF56317">
    <property type="entry name" value="Carbon-nitrogen hydrolase"/>
    <property type="match status" value="2"/>
</dbReference>
<dbReference type="GO" id="GO:0016811">
    <property type="term" value="F:hydrolase activity, acting on carbon-nitrogen (but not peptide) bonds, in linear amides"/>
    <property type="evidence" value="ECO:0007669"/>
    <property type="project" value="TreeGrafter"/>
</dbReference>
<dbReference type="PROSITE" id="PS50263">
    <property type="entry name" value="CN_HYDROLASE"/>
    <property type="match status" value="2"/>
</dbReference>
<protein>
    <submittedName>
        <fullName evidence="1">(R)-stereoselective amidase</fullName>
        <ecNumber evidence="1">3.5.1.100</ecNumber>
    </submittedName>
</protein>
<organism evidence="1 2">
    <name type="scientific">Vreelandella titanicae</name>
    <dbReference type="NCBI Taxonomy" id="664683"/>
    <lineage>
        <taxon>Bacteria</taxon>
        <taxon>Pseudomonadati</taxon>
        <taxon>Pseudomonadota</taxon>
        <taxon>Gammaproteobacteria</taxon>
        <taxon>Oceanospirillales</taxon>
        <taxon>Halomonadaceae</taxon>
        <taxon>Vreelandella</taxon>
    </lineage>
</organism>
<dbReference type="InterPro" id="IPR036526">
    <property type="entry name" value="C-N_Hydrolase_sf"/>
</dbReference>
<dbReference type="InterPro" id="IPR050345">
    <property type="entry name" value="Aliph_Amidase/BUP"/>
</dbReference>
<evidence type="ECO:0000313" key="2">
    <source>
        <dbReference type="Proteomes" id="UP000509761"/>
    </source>
</evidence>
<keyword evidence="1" id="KW-0378">Hydrolase</keyword>
<dbReference type="GeneID" id="69281708"/>
<dbReference type="Proteomes" id="UP000509761">
    <property type="component" value="Chromosome"/>
</dbReference>
<accession>A0A6N0Z186</accession>
<proteinExistence type="predicted"/>
<dbReference type="Pfam" id="PF00795">
    <property type="entry name" value="CN_hydrolase"/>
    <property type="match status" value="2"/>
</dbReference>
<name>A0A653X3U5_9GAMM</name>
<sequence>MKYFAAAVQFEPEMFAKERNIDALKRLVEEAVASGARLIITPEMGLTGYCWHDREEVAPYVEPVPGPSTECFAALAAKLDCYIVIGLPEVEPANGLYYNTAVLIGPDGYLGKHRKSHPYIAEPKWAASGDSGHQVFETSMGRIALLICMDIHFLETARLVALQGADVICHLSNWLAERAPAPYWMSRARENGCYLIESNRWGRERGVQFSGGSCVIEPDGHVQARRDDGDGIVLGEIDTDRVTGPLGSERQPELYHELLHQTYAWNPLDFFRLYGHQPLPKGKVSRIAVAHFAPSNNLDDNLDHCMALIDQAENAELVVLPELALTGLDAGAINPISQHHAIFDTLRRVAEERQQYYVVGFAEQADGNLYNAAALVGSRGVMAVYRKIHLSEADREWATPGERWVSCDLPLGRVGILIGHDADFPEAGRILALRGCDVIACPAALPGPFHCSHPGTRIHQSAPIPTGPDEHHWHHYRVRGGENNCYFAFANVHMPEAGLPGLSGIFGPDTFYFPRQEALLTSATGCVGLTVDTSNLQSSYPNSAVRRKDLVAMRLPHHYPKLLER</sequence>
<gene>
    <name evidence="1" type="ORF">FX987_02987</name>
</gene>
<dbReference type="PANTHER" id="PTHR43674">
    <property type="entry name" value="NITRILASE C965.09-RELATED"/>
    <property type="match status" value="1"/>
</dbReference>
<dbReference type="EC" id="3.5.1.100" evidence="1"/>
<evidence type="ECO:0000313" key="1">
    <source>
        <dbReference type="EMBL" id="QKS25197.1"/>
    </source>
</evidence>